<proteinExistence type="predicted"/>
<comment type="caution">
    <text evidence="2">The sequence shown here is derived from an EMBL/GenBank/DDBJ whole genome shotgun (WGS) entry which is preliminary data.</text>
</comment>
<dbReference type="Proteomes" id="UP000813461">
    <property type="component" value="Unassembled WGS sequence"/>
</dbReference>
<dbReference type="PANTHER" id="PTHR33112">
    <property type="entry name" value="DOMAIN PROTEIN, PUTATIVE-RELATED"/>
    <property type="match status" value="1"/>
</dbReference>
<dbReference type="Pfam" id="PF06985">
    <property type="entry name" value="HET"/>
    <property type="match status" value="1"/>
</dbReference>
<gene>
    <name evidence="2" type="ORF">FB567DRAFT_191240</name>
</gene>
<sequence length="532" mass="59348">MTGFPKFSTSVELFANDGDRAARIVTARPPDGDLCSLKMCDLMLDMLQECANHELCGRQNDVPLPTRLIDVESLRIIRTEGQSGRFAALSYCWGGATQTQLTTSTLASLGNHIDLGALPQSIQDAIRVARSLSIKYLWVDALCIVQDDTLDVSGQIGAMAGIYGNAYVTIVASSASCASEGFLHFRQVRKKSFNLPFRVSHQDFGIVVAQKAFISSWVRTNDYIKSIEPINERAWTLQEQMLGNRLLLYASDTLLWKCATVTGSIDQSLCMYPSSLELYSELKHSLYRDPELAVSFWRHILFDYTGRKAARITDRLPAIAALAERFEPQLGPYFAGLWERTLIKDLLWSQTSIGAELRLERKCQAPSWSWASCKGQVSTNIRFHRVTPVCTILSIERKLKNALAPYGEVCGGSVTIRSKLLSAYAIVPNSDDSNEEFFLREYYAYAVSFSDRSRPTSADSLPRTGVFRIHLDVREKTHVSGYVHLLSLSIWKAQACLVLAPAGPGLWHRIGVFHEVPKLNFEGVAEQEVTIV</sequence>
<evidence type="ECO:0000313" key="2">
    <source>
        <dbReference type="EMBL" id="KAH7074179.1"/>
    </source>
</evidence>
<feature type="domain" description="Heterokaryon incompatibility" evidence="1">
    <location>
        <begin position="86"/>
        <end position="239"/>
    </location>
</feature>
<dbReference type="AlphaFoldDB" id="A0A8K0QV32"/>
<evidence type="ECO:0000259" key="1">
    <source>
        <dbReference type="Pfam" id="PF06985"/>
    </source>
</evidence>
<dbReference type="PANTHER" id="PTHR33112:SF16">
    <property type="entry name" value="HETEROKARYON INCOMPATIBILITY DOMAIN-CONTAINING PROTEIN"/>
    <property type="match status" value="1"/>
</dbReference>
<evidence type="ECO:0000313" key="3">
    <source>
        <dbReference type="Proteomes" id="UP000813461"/>
    </source>
</evidence>
<dbReference type="EMBL" id="JAGMVJ010000021">
    <property type="protein sequence ID" value="KAH7074179.1"/>
    <property type="molecule type" value="Genomic_DNA"/>
</dbReference>
<name>A0A8K0QV32_9PLEO</name>
<protein>
    <submittedName>
        <fullName evidence="2">Heterokaryon incompatibility protein-domain-containing protein</fullName>
    </submittedName>
</protein>
<reference evidence="2" key="1">
    <citation type="journal article" date="2021" name="Nat. Commun.">
        <title>Genetic determinants of endophytism in the Arabidopsis root mycobiome.</title>
        <authorList>
            <person name="Mesny F."/>
            <person name="Miyauchi S."/>
            <person name="Thiergart T."/>
            <person name="Pickel B."/>
            <person name="Atanasova L."/>
            <person name="Karlsson M."/>
            <person name="Huettel B."/>
            <person name="Barry K.W."/>
            <person name="Haridas S."/>
            <person name="Chen C."/>
            <person name="Bauer D."/>
            <person name="Andreopoulos W."/>
            <person name="Pangilinan J."/>
            <person name="LaButti K."/>
            <person name="Riley R."/>
            <person name="Lipzen A."/>
            <person name="Clum A."/>
            <person name="Drula E."/>
            <person name="Henrissat B."/>
            <person name="Kohler A."/>
            <person name="Grigoriev I.V."/>
            <person name="Martin F.M."/>
            <person name="Hacquard S."/>
        </authorList>
    </citation>
    <scope>NUCLEOTIDE SEQUENCE</scope>
    <source>
        <strain evidence="2">MPI-SDFR-AT-0120</strain>
    </source>
</reference>
<accession>A0A8K0QV32</accession>
<organism evidence="2 3">
    <name type="scientific">Paraphoma chrysanthemicola</name>
    <dbReference type="NCBI Taxonomy" id="798071"/>
    <lineage>
        <taxon>Eukaryota</taxon>
        <taxon>Fungi</taxon>
        <taxon>Dikarya</taxon>
        <taxon>Ascomycota</taxon>
        <taxon>Pezizomycotina</taxon>
        <taxon>Dothideomycetes</taxon>
        <taxon>Pleosporomycetidae</taxon>
        <taxon>Pleosporales</taxon>
        <taxon>Pleosporineae</taxon>
        <taxon>Phaeosphaeriaceae</taxon>
        <taxon>Paraphoma</taxon>
    </lineage>
</organism>
<keyword evidence="3" id="KW-1185">Reference proteome</keyword>
<dbReference type="InterPro" id="IPR010730">
    <property type="entry name" value="HET"/>
</dbReference>
<dbReference type="OrthoDB" id="5125733at2759"/>